<dbReference type="InterPro" id="IPR023801">
    <property type="entry name" value="His_deacetylse_dom"/>
</dbReference>
<comment type="caution">
    <text evidence="7">The sequence shown here is derived from an EMBL/GenBank/DDBJ whole genome shotgun (WGS) entry which is preliminary data.</text>
</comment>
<accession>A0A931IZ58</accession>
<evidence type="ECO:0000313" key="8">
    <source>
        <dbReference type="Proteomes" id="UP000613266"/>
    </source>
</evidence>
<dbReference type="EMBL" id="JAEDAK010000003">
    <property type="protein sequence ID" value="MBH9576486.1"/>
    <property type="molecule type" value="Genomic_DNA"/>
</dbReference>
<comment type="similarity">
    <text evidence="2">Belongs to the histone deacetylase family.</text>
</comment>
<dbReference type="Proteomes" id="UP000613266">
    <property type="component" value="Unassembled WGS sequence"/>
</dbReference>
<dbReference type="AlphaFoldDB" id="A0A931IZ58"/>
<dbReference type="GO" id="GO:0016787">
    <property type="term" value="F:hydrolase activity"/>
    <property type="evidence" value="ECO:0007669"/>
    <property type="project" value="UniProtKB-KW"/>
</dbReference>
<dbReference type="PANTHER" id="PTHR10625:SF17">
    <property type="entry name" value="HISTONE DEACETYLASE 8"/>
    <property type="match status" value="1"/>
</dbReference>
<evidence type="ECO:0000313" key="7">
    <source>
        <dbReference type="EMBL" id="MBH9576486.1"/>
    </source>
</evidence>
<evidence type="ECO:0000256" key="5">
    <source>
        <dbReference type="ARBA" id="ARBA00022833"/>
    </source>
</evidence>
<reference evidence="7" key="1">
    <citation type="submission" date="2020-12" db="EMBL/GenBank/DDBJ databases">
        <title>The genome sequence of Inhella sp. 1Y17.</title>
        <authorList>
            <person name="Liu Y."/>
        </authorList>
    </citation>
    <scope>NUCLEOTIDE SEQUENCE</scope>
    <source>
        <strain evidence="7">1Y17</strain>
    </source>
</reference>
<dbReference type="PRINTS" id="PR01270">
    <property type="entry name" value="HDASUPER"/>
</dbReference>
<dbReference type="GO" id="GO:0004407">
    <property type="term" value="F:histone deacetylase activity"/>
    <property type="evidence" value="ECO:0007669"/>
    <property type="project" value="TreeGrafter"/>
</dbReference>
<proteinExistence type="inferred from homology"/>
<dbReference type="CDD" id="cd10001">
    <property type="entry name" value="HDAC_classII_APAH"/>
    <property type="match status" value="1"/>
</dbReference>
<dbReference type="InterPro" id="IPR000286">
    <property type="entry name" value="HDACs"/>
</dbReference>
<keyword evidence="4" id="KW-0378">Hydrolase</keyword>
<dbReference type="GO" id="GO:0046872">
    <property type="term" value="F:metal ion binding"/>
    <property type="evidence" value="ECO:0007669"/>
    <property type="project" value="UniProtKB-KW"/>
</dbReference>
<organism evidence="7 8">
    <name type="scientific">Inhella proteolytica</name>
    <dbReference type="NCBI Taxonomy" id="2795029"/>
    <lineage>
        <taxon>Bacteria</taxon>
        <taxon>Pseudomonadati</taxon>
        <taxon>Pseudomonadota</taxon>
        <taxon>Betaproteobacteria</taxon>
        <taxon>Burkholderiales</taxon>
        <taxon>Sphaerotilaceae</taxon>
        <taxon>Inhella</taxon>
    </lineage>
</organism>
<evidence type="ECO:0000256" key="4">
    <source>
        <dbReference type="ARBA" id="ARBA00022801"/>
    </source>
</evidence>
<name>A0A931IZ58_9BURK</name>
<evidence type="ECO:0000256" key="1">
    <source>
        <dbReference type="ARBA" id="ARBA00001947"/>
    </source>
</evidence>
<dbReference type="InterPro" id="IPR037138">
    <property type="entry name" value="His_deacetylse_dom_sf"/>
</dbReference>
<keyword evidence="5" id="KW-0862">Zinc</keyword>
<evidence type="ECO:0000256" key="2">
    <source>
        <dbReference type="ARBA" id="ARBA00005947"/>
    </source>
</evidence>
<protein>
    <submittedName>
        <fullName evidence="7">Histone deacetylase family protein</fullName>
    </submittedName>
</protein>
<sequence length="349" mass="37257">MLSFFSLTHAEHAPSHEFFRGQLVPCHETPARAEQVHQALQAAGHRIETTGFPDSRALLGQVHAERYLRFLQGAWADWLARDPANAARQPWPSTWPVRTLRSDLEPREFSARLGLYSFDNGTPLSAGSWAAAKAGCDAALAGAQALAGGARAAFVASRPPGHHAGPDFMGGYCFLNQAAVAAQALRAQGHARVAVLDVDYHHGNGTQAIFYARSDVFFASLHGDPSTEYPFFLGHADEEGEGEGRGFNLNLPLPAGTPAERWFAALEQACARLQALNASALVVSLGLDTFEGDPISKFKLARADFGRLGARLAGLGLPTLFVLEGGYATADLGLNAVAVLDGFEREGGR</sequence>
<gene>
    <name evidence="7" type="ORF">I7X39_06185</name>
</gene>
<dbReference type="SUPFAM" id="SSF52768">
    <property type="entry name" value="Arginase/deacetylase"/>
    <property type="match status" value="1"/>
</dbReference>
<keyword evidence="8" id="KW-1185">Reference proteome</keyword>
<evidence type="ECO:0000256" key="3">
    <source>
        <dbReference type="ARBA" id="ARBA00022723"/>
    </source>
</evidence>
<dbReference type="InterPro" id="IPR023696">
    <property type="entry name" value="Ureohydrolase_dom_sf"/>
</dbReference>
<dbReference type="GO" id="GO:0040029">
    <property type="term" value="P:epigenetic regulation of gene expression"/>
    <property type="evidence" value="ECO:0007669"/>
    <property type="project" value="TreeGrafter"/>
</dbReference>
<dbReference type="RefSeq" id="WP_198110101.1">
    <property type="nucleotide sequence ID" value="NZ_JAEDAK010000003.1"/>
</dbReference>
<evidence type="ECO:0000259" key="6">
    <source>
        <dbReference type="Pfam" id="PF00850"/>
    </source>
</evidence>
<feature type="domain" description="Histone deacetylase" evidence="6">
    <location>
        <begin position="28"/>
        <end position="340"/>
    </location>
</feature>
<keyword evidence="3" id="KW-0479">Metal-binding</keyword>
<dbReference type="PANTHER" id="PTHR10625">
    <property type="entry name" value="HISTONE DEACETYLASE HDAC1-RELATED"/>
    <property type="match status" value="1"/>
</dbReference>
<dbReference type="Gene3D" id="3.40.800.20">
    <property type="entry name" value="Histone deacetylase domain"/>
    <property type="match status" value="1"/>
</dbReference>
<dbReference type="Pfam" id="PF00850">
    <property type="entry name" value="Hist_deacetyl"/>
    <property type="match status" value="1"/>
</dbReference>
<comment type="cofactor">
    <cofactor evidence="1">
        <name>Zn(2+)</name>
        <dbReference type="ChEBI" id="CHEBI:29105"/>
    </cofactor>
</comment>